<protein>
    <submittedName>
        <fullName evidence="1">Uncharacterized protein</fullName>
    </submittedName>
</protein>
<reference evidence="1" key="1">
    <citation type="journal article" date="2014" name="Int. J. Syst. Evol. Microbiol.">
        <title>Complete genome sequence of Corynebacterium casei LMG S-19264T (=DSM 44701T), isolated from a smear-ripened cheese.</title>
        <authorList>
            <consortium name="US DOE Joint Genome Institute (JGI-PGF)"/>
            <person name="Walter F."/>
            <person name="Albersmeier A."/>
            <person name="Kalinowski J."/>
            <person name="Ruckert C."/>
        </authorList>
    </citation>
    <scope>NUCLEOTIDE SEQUENCE</scope>
    <source>
        <strain evidence="1">JCM 13064</strain>
    </source>
</reference>
<keyword evidence="2" id="KW-1185">Reference proteome</keyword>
<proteinExistence type="predicted"/>
<name>A0A917RS56_9ACTN</name>
<evidence type="ECO:0000313" key="1">
    <source>
        <dbReference type="EMBL" id="GGL21041.1"/>
    </source>
</evidence>
<organism evidence="1 2">
    <name type="scientific">Sphaerisporangium melleum</name>
    <dbReference type="NCBI Taxonomy" id="321316"/>
    <lineage>
        <taxon>Bacteria</taxon>
        <taxon>Bacillati</taxon>
        <taxon>Actinomycetota</taxon>
        <taxon>Actinomycetes</taxon>
        <taxon>Streptosporangiales</taxon>
        <taxon>Streptosporangiaceae</taxon>
        <taxon>Sphaerisporangium</taxon>
    </lineage>
</organism>
<dbReference type="AlphaFoldDB" id="A0A917RS56"/>
<evidence type="ECO:0000313" key="2">
    <source>
        <dbReference type="Proteomes" id="UP000645217"/>
    </source>
</evidence>
<accession>A0A917RS56</accession>
<dbReference type="EMBL" id="BMNT01000075">
    <property type="protein sequence ID" value="GGL21041.1"/>
    <property type="molecule type" value="Genomic_DNA"/>
</dbReference>
<gene>
    <name evidence="1" type="ORF">GCM10007964_73750</name>
</gene>
<comment type="caution">
    <text evidence="1">The sequence shown here is derived from an EMBL/GenBank/DDBJ whole genome shotgun (WGS) entry which is preliminary data.</text>
</comment>
<reference evidence="1" key="2">
    <citation type="submission" date="2020-09" db="EMBL/GenBank/DDBJ databases">
        <authorList>
            <person name="Sun Q."/>
            <person name="Ohkuma M."/>
        </authorList>
    </citation>
    <scope>NUCLEOTIDE SEQUENCE</scope>
    <source>
        <strain evidence="1">JCM 13064</strain>
    </source>
</reference>
<dbReference type="Proteomes" id="UP000645217">
    <property type="component" value="Unassembled WGS sequence"/>
</dbReference>
<sequence length="104" mass="11410">MIRRVVAFDEAAAGASPCSAVGQPHEVLPEQWSGRDLMRPAKGLHVWFVPPPLTLRAWEARLGENARRGGSAWPESGRTAGQRWSHLITLLMYRVGCGPPAQQV</sequence>